<dbReference type="InterPro" id="IPR012337">
    <property type="entry name" value="RNaseH-like_sf"/>
</dbReference>
<dbReference type="AlphaFoldDB" id="A0A0H5Q7W4"/>
<feature type="domain" description="Integrase catalytic" evidence="3">
    <location>
        <begin position="160"/>
        <end position="323"/>
    </location>
</feature>
<dbReference type="GO" id="GO:0004803">
    <property type="term" value="F:transposase activity"/>
    <property type="evidence" value="ECO:0007669"/>
    <property type="project" value="TreeGrafter"/>
</dbReference>
<organism evidence="4">
    <name type="scientific">uncultured prokaryote</name>
    <dbReference type="NCBI Taxonomy" id="198431"/>
    <lineage>
        <taxon>unclassified sequences</taxon>
        <taxon>environmental samples</taxon>
    </lineage>
</organism>
<evidence type="ECO:0000256" key="2">
    <source>
        <dbReference type="SAM" id="MobiDB-lite"/>
    </source>
</evidence>
<sequence length="324" mass="37384">MYNQLTSAQSYHLFVEHQNRGTRKEKTQKEIAAEIGKHPSTVSREYKRNATARGGYNDTKAQAMAEGRRSHGEPHNKTPRLLLWRIEQWITEEQWSPAQIVGTLAKEGTHISRQTIYNHIHADRSGVLLANTRHKGKYNRKSKKERKPTKATNIPNRTSIHQRPKEADGSRFGDWEMDLIIGKDGYGAILVLAERNTSYCIIEKLPHGKNAKEIAKAVIRLLYAYRLTGVLTITTDNGSEFSAHQEITKGLKGVVVYFADSYSSWQKGLVEYTNKLIRQYIPKGTDFDTITHRFVKKIQTKLNRRPREKLYFSTPTIEFFKHFR</sequence>
<dbReference type="PANTHER" id="PTHR10948">
    <property type="entry name" value="TRANSPOSASE"/>
    <property type="match status" value="1"/>
</dbReference>
<dbReference type="GO" id="GO:0032196">
    <property type="term" value="P:transposition"/>
    <property type="evidence" value="ECO:0007669"/>
    <property type="project" value="TreeGrafter"/>
</dbReference>
<dbReference type="InterPro" id="IPR001584">
    <property type="entry name" value="Integrase_cat-core"/>
</dbReference>
<feature type="region of interest" description="Disordered" evidence="2">
    <location>
        <begin position="135"/>
        <end position="169"/>
    </location>
</feature>
<dbReference type="GO" id="GO:0015074">
    <property type="term" value="P:DNA integration"/>
    <property type="evidence" value="ECO:0007669"/>
    <property type="project" value="InterPro"/>
</dbReference>
<dbReference type="InterPro" id="IPR053392">
    <property type="entry name" value="Transposase_IS30-like"/>
</dbReference>
<dbReference type="InterPro" id="IPR025246">
    <property type="entry name" value="IS30-like_HTH"/>
</dbReference>
<dbReference type="Pfam" id="PF13936">
    <property type="entry name" value="HTH_38"/>
    <property type="match status" value="1"/>
</dbReference>
<evidence type="ECO:0000259" key="3">
    <source>
        <dbReference type="PROSITE" id="PS50994"/>
    </source>
</evidence>
<dbReference type="GO" id="GO:0006310">
    <property type="term" value="P:DNA recombination"/>
    <property type="evidence" value="ECO:0007669"/>
    <property type="project" value="UniProtKB-KW"/>
</dbReference>
<evidence type="ECO:0000313" key="4">
    <source>
        <dbReference type="EMBL" id="CRY98096.1"/>
    </source>
</evidence>
<protein>
    <recommendedName>
        <fullName evidence="3">Integrase catalytic domain-containing protein</fullName>
    </recommendedName>
</protein>
<feature type="compositionally biased region" description="Basic residues" evidence="2">
    <location>
        <begin position="135"/>
        <end position="149"/>
    </location>
</feature>
<dbReference type="SUPFAM" id="SSF53098">
    <property type="entry name" value="Ribonuclease H-like"/>
    <property type="match status" value="1"/>
</dbReference>
<feature type="compositionally biased region" description="Polar residues" evidence="2">
    <location>
        <begin position="150"/>
        <end position="161"/>
    </location>
</feature>
<dbReference type="PROSITE" id="PS50994">
    <property type="entry name" value="INTEGRASE"/>
    <property type="match status" value="1"/>
</dbReference>
<accession>A0A0H5Q7W4</accession>
<name>A0A0H5Q7W4_9ZZZZ</name>
<dbReference type="EMBL" id="LN854335">
    <property type="protein sequence ID" value="CRY98096.1"/>
    <property type="molecule type" value="Genomic_DNA"/>
</dbReference>
<reference evidence="4" key="2">
    <citation type="submission" date="2015-07" db="EMBL/GenBank/DDBJ databases">
        <title>Plasmids, circular viruses and viroids from rat gut.</title>
        <authorList>
            <person name="Jorgensen T.J."/>
            <person name="Hansen M.A."/>
            <person name="Xu Z."/>
            <person name="Tabak M.A."/>
            <person name="Sorensen S.J."/>
            <person name="Hansen L.H."/>
        </authorList>
    </citation>
    <scope>NUCLEOTIDE SEQUENCE</scope>
    <source>
        <strain evidence="4">RGRH1840</strain>
    </source>
</reference>
<evidence type="ECO:0000256" key="1">
    <source>
        <dbReference type="ARBA" id="ARBA00023172"/>
    </source>
</evidence>
<feature type="compositionally biased region" description="Basic and acidic residues" evidence="2">
    <location>
        <begin position="66"/>
        <end position="76"/>
    </location>
</feature>
<dbReference type="PANTHER" id="PTHR10948:SF23">
    <property type="entry name" value="TRANSPOSASE INSI FOR INSERTION SEQUENCE ELEMENT IS30A-RELATED"/>
    <property type="match status" value="1"/>
</dbReference>
<dbReference type="GO" id="GO:0003676">
    <property type="term" value="F:nucleic acid binding"/>
    <property type="evidence" value="ECO:0007669"/>
    <property type="project" value="InterPro"/>
</dbReference>
<feature type="region of interest" description="Disordered" evidence="2">
    <location>
        <begin position="49"/>
        <end position="76"/>
    </location>
</feature>
<dbReference type="Gene3D" id="3.30.420.10">
    <property type="entry name" value="Ribonuclease H-like superfamily/Ribonuclease H"/>
    <property type="match status" value="1"/>
</dbReference>
<dbReference type="InterPro" id="IPR051917">
    <property type="entry name" value="Transposase-Integrase"/>
</dbReference>
<reference evidence="4" key="1">
    <citation type="submission" date="2015-06" db="EMBL/GenBank/DDBJ databases">
        <authorList>
            <person name="Joergensen T."/>
        </authorList>
    </citation>
    <scope>NUCLEOTIDE SEQUENCE</scope>
    <source>
        <strain evidence="4">RGRH1840</strain>
    </source>
</reference>
<dbReference type="NCBIfam" id="NF033563">
    <property type="entry name" value="transpos_IS30"/>
    <property type="match status" value="1"/>
</dbReference>
<dbReference type="InterPro" id="IPR036397">
    <property type="entry name" value="RNaseH_sf"/>
</dbReference>
<proteinExistence type="predicted"/>
<keyword evidence="1" id="KW-0233">DNA recombination</keyword>